<dbReference type="Proteomes" id="UP001497482">
    <property type="component" value="Chromosome 7"/>
</dbReference>
<evidence type="ECO:0000313" key="2">
    <source>
        <dbReference type="Proteomes" id="UP001497482"/>
    </source>
</evidence>
<sequence length="96" mass="10691">MKNQCLAALMQVCECDGLQHNDQRFRRPAPSEVRLILDMINCISALCDGAGELARIHESFAIQEIQAGDVRASDEMESCCIFPHLNLLELGNEAKM</sequence>
<protein>
    <submittedName>
        <fullName evidence="1">Uncharacterized protein</fullName>
    </submittedName>
</protein>
<proteinExistence type="predicted"/>
<dbReference type="EMBL" id="OZ035829">
    <property type="protein sequence ID" value="CAL1611078.1"/>
    <property type="molecule type" value="Genomic_DNA"/>
</dbReference>
<gene>
    <name evidence="1" type="ORF">KC01_LOCUS37558</name>
</gene>
<accession>A0AAV2MCI9</accession>
<evidence type="ECO:0000313" key="1">
    <source>
        <dbReference type="EMBL" id="CAL1611078.1"/>
    </source>
</evidence>
<organism evidence="1 2">
    <name type="scientific">Knipowitschia caucasica</name>
    <name type="common">Caucasian dwarf goby</name>
    <name type="synonym">Pomatoschistus caucasicus</name>
    <dbReference type="NCBI Taxonomy" id="637954"/>
    <lineage>
        <taxon>Eukaryota</taxon>
        <taxon>Metazoa</taxon>
        <taxon>Chordata</taxon>
        <taxon>Craniata</taxon>
        <taxon>Vertebrata</taxon>
        <taxon>Euteleostomi</taxon>
        <taxon>Actinopterygii</taxon>
        <taxon>Neopterygii</taxon>
        <taxon>Teleostei</taxon>
        <taxon>Neoteleostei</taxon>
        <taxon>Acanthomorphata</taxon>
        <taxon>Gobiaria</taxon>
        <taxon>Gobiiformes</taxon>
        <taxon>Gobioidei</taxon>
        <taxon>Gobiidae</taxon>
        <taxon>Gobiinae</taxon>
        <taxon>Knipowitschia</taxon>
    </lineage>
</organism>
<name>A0AAV2MCI9_KNICA</name>
<dbReference type="AlphaFoldDB" id="A0AAV2MCI9"/>
<keyword evidence="2" id="KW-1185">Reference proteome</keyword>
<reference evidence="1 2" key="1">
    <citation type="submission" date="2024-04" db="EMBL/GenBank/DDBJ databases">
        <authorList>
            <person name="Waldvogel A.-M."/>
            <person name="Schoenle A."/>
        </authorList>
    </citation>
    <scope>NUCLEOTIDE SEQUENCE [LARGE SCALE GENOMIC DNA]</scope>
</reference>